<evidence type="ECO:0000256" key="3">
    <source>
        <dbReference type="ARBA" id="ARBA00022989"/>
    </source>
</evidence>
<name>A0A9D2IV85_9FIRM</name>
<dbReference type="GO" id="GO:0016020">
    <property type="term" value="C:membrane"/>
    <property type="evidence" value="ECO:0007669"/>
    <property type="project" value="UniProtKB-SubCell"/>
</dbReference>
<dbReference type="Proteomes" id="UP000824044">
    <property type="component" value="Unassembled WGS sequence"/>
</dbReference>
<evidence type="ECO:0000256" key="5">
    <source>
        <dbReference type="SAM" id="Phobius"/>
    </source>
</evidence>
<keyword evidence="4 5" id="KW-0472">Membrane</keyword>
<evidence type="ECO:0000256" key="1">
    <source>
        <dbReference type="ARBA" id="ARBA00004141"/>
    </source>
</evidence>
<organism evidence="6 7">
    <name type="scientific">Candidatus Gallimonas intestinigallinarum</name>
    <dbReference type="NCBI Taxonomy" id="2838604"/>
    <lineage>
        <taxon>Bacteria</taxon>
        <taxon>Bacillati</taxon>
        <taxon>Bacillota</taxon>
        <taxon>Clostridia</taxon>
        <taxon>Candidatus Gallimonas</taxon>
    </lineage>
</organism>
<evidence type="ECO:0000313" key="7">
    <source>
        <dbReference type="Proteomes" id="UP000824044"/>
    </source>
</evidence>
<comment type="caution">
    <text evidence="6">The sequence shown here is derived from an EMBL/GenBank/DDBJ whole genome shotgun (WGS) entry which is preliminary data.</text>
</comment>
<dbReference type="InterPro" id="IPR035906">
    <property type="entry name" value="MetI-like_sf"/>
</dbReference>
<dbReference type="SUPFAM" id="SSF161098">
    <property type="entry name" value="MetI-like"/>
    <property type="match status" value="1"/>
</dbReference>
<protein>
    <submittedName>
        <fullName evidence="6">Sugar ABC transporter permease</fullName>
    </submittedName>
</protein>
<feature type="transmembrane region" description="Helical" evidence="5">
    <location>
        <begin position="27"/>
        <end position="48"/>
    </location>
</feature>
<evidence type="ECO:0000313" key="6">
    <source>
        <dbReference type="EMBL" id="HIZ24733.1"/>
    </source>
</evidence>
<comment type="subcellular location">
    <subcellularLocation>
        <location evidence="1">Membrane</location>
        <topology evidence="1">Multi-pass membrane protein</topology>
    </subcellularLocation>
</comment>
<keyword evidence="2 5" id="KW-0812">Transmembrane</keyword>
<gene>
    <name evidence="6" type="ORF">H9812_04580</name>
</gene>
<accession>A0A9D2IV85</accession>
<dbReference type="AlphaFoldDB" id="A0A9D2IV85"/>
<reference evidence="6" key="1">
    <citation type="journal article" date="2021" name="PeerJ">
        <title>Extensive microbial diversity within the chicken gut microbiome revealed by metagenomics and culture.</title>
        <authorList>
            <person name="Gilroy R."/>
            <person name="Ravi A."/>
            <person name="Getino M."/>
            <person name="Pursley I."/>
            <person name="Horton D.L."/>
            <person name="Alikhan N.F."/>
            <person name="Baker D."/>
            <person name="Gharbi K."/>
            <person name="Hall N."/>
            <person name="Watson M."/>
            <person name="Adriaenssens E.M."/>
            <person name="Foster-Nyarko E."/>
            <person name="Jarju S."/>
            <person name="Secka A."/>
            <person name="Antonio M."/>
            <person name="Oren A."/>
            <person name="Chaudhuri R.R."/>
            <person name="La Ragione R."/>
            <person name="Hildebrand F."/>
            <person name="Pallen M.J."/>
        </authorList>
    </citation>
    <scope>NUCLEOTIDE SEQUENCE</scope>
    <source>
        <strain evidence="6">CHK33-5263</strain>
    </source>
</reference>
<proteinExistence type="predicted"/>
<feature type="non-terminal residue" evidence="6">
    <location>
        <position position="1"/>
    </location>
</feature>
<evidence type="ECO:0000256" key="2">
    <source>
        <dbReference type="ARBA" id="ARBA00022692"/>
    </source>
</evidence>
<evidence type="ECO:0000256" key="4">
    <source>
        <dbReference type="ARBA" id="ARBA00023136"/>
    </source>
</evidence>
<reference evidence="6" key="2">
    <citation type="submission" date="2021-04" db="EMBL/GenBank/DDBJ databases">
        <authorList>
            <person name="Gilroy R."/>
        </authorList>
    </citation>
    <scope>NUCLEOTIDE SEQUENCE</scope>
    <source>
        <strain evidence="6">CHK33-5263</strain>
    </source>
</reference>
<dbReference type="EMBL" id="DXBS01000088">
    <property type="protein sequence ID" value="HIZ24733.1"/>
    <property type="molecule type" value="Genomic_DNA"/>
</dbReference>
<keyword evidence="3 5" id="KW-1133">Transmembrane helix</keyword>
<sequence>MLPSMLLIDKSSWTVAVGLNSLDDSEFSIFAAGSMFVAVPIIVLYVALSKYLIQGGSAGAVKE</sequence>